<dbReference type="AlphaFoldDB" id="A0A9N9JY21"/>
<feature type="non-terminal residue" evidence="2">
    <location>
        <position position="50"/>
    </location>
</feature>
<evidence type="ECO:0000313" key="3">
    <source>
        <dbReference type="Proteomes" id="UP000789405"/>
    </source>
</evidence>
<feature type="region of interest" description="Disordered" evidence="1">
    <location>
        <begin position="1"/>
        <end position="50"/>
    </location>
</feature>
<organism evidence="2 3">
    <name type="scientific">Dentiscutata erythropus</name>
    <dbReference type="NCBI Taxonomy" id="1348616"/>
    <lineage>
        <taxon>Eukaryota</taxon>
        <taxon>Fungi</taxon>
        <taxon>Fungi incertae sedis</taxon>
        <taxon>Mucoromycota</taxon>
        <taxon>Glomeromycotina</taxon>
        <taxon>Glomeromycetes</taxon>
        <taxon>Diversisporales</taxon>
        <taxon>Gigasporaceae</taxon>
        <taxon>Dentiscutata</taxon>
    </lineage>
</organism>
<protein>
    <submittedName>
        <fullName evidence="2">8313_t:CDS:1</fullName>
    </submittedName>
</protein>
<reference evidence="2" key="1">
    <citation type="submission" date="2021-06" db="EMBL/GenBank/DDBJ databases">
        <authorList>
            <person name="Kallberg Y."/>
            <person name="Tangrot J."/>
            <person name="Rosling A."/>
        </authorList>
    </citation>
    <scope>NUCLEOTIDE SEQUENCE</scope>
    <source>
        <strain evidence="2">MA453B</strain>
    </source>
</reference>
<gene>
    <name evidence="2" type="ORF">DERYTH_LOCUS23529</name>
</gene>
<evidence type="ECO:0000313" key="2">
    <source>
        <dbReference type="EMBL" id="CAG8801778.1"/>
    </source>
</evidence>
<feature type="non-terminal residue" evidence="2">
    <location>
        <position position="1"/>
    </location>
</feature>
<dbReference type="Proteomes" id="UP000789405">
    <property type="component" value="Unassembled WGS sequence"/>
</dbReference>
<sequence length="50" mass="6030">WNETNKHIKKQFDDADRQQQDEEIEDADRQQDEETDGTLQIHPEAVYICR</sequence>
<accession>A0A9N9JY21</accession>
<evidence type="ECO:0000256" key="1">
    <source>
        <dbReference type="SAM" id="MobiDB-lite"/>
    </source>
</evidence>
<comment type="caution">
    <text evidence="2">The sequence shown here is derived from an EMBL/GenBank/DDBJ whole genome shotgun (WGS) entry which is preliminary data.</text>
</comment>
<dbReference type="EMBL" id="CAJVPY010036239">
    <property type="protein sequence ID" value="CAG8801778.1"/>
    <property type="molecule type" value="Genomic_DNA"/>
</dbReference>
<feature type="compositionally biased region" description="Basic and acidic residues" evidence="1">
    <location>
        <begin position="1"/>
        <end position="20"/>
    </location>
</feature>
<keyword evidence="3" id="KW-1185">Reference proteome</keyword>
<proteinExistence type="predicted"/>
<name>A0A9N9JY21_9GLOM</name>